<dbReference type="GeneID" id="82876744"/>
<organism evidence="1 2">
    <name type="scientific">Corynebacterium casei UCMA 3821</name>
    <dbReference type="NCBI Taxonomy" id="1110505"/>
    <lineage>
        <taxon>Bacteria</taxon>
        <taxon>Bacillati</taxon>
        <taxon>Actinomycetota</taxon>
        <taxon>Actinomycetes</taxon>
        <taxon>Mycobacteriales</taxon>
        <taxon>Corynebacteriaceae</taxon>
        <taxon>Corynebacterium</taxon>
    </lineage>
</organism>
<dbReference type="AlphaFoldDB" id="G7I006"/>
<dbReference type="RefSeq" id="WP_006823219.1">
    <property type="nucleotide sequence ID" value="NZ_CAFW01000086.1"/>
</dbReference>
<gene>
    <name evidence="1" type="ORF">CCAS_11455</name>
</gene>
<evidence type="ECO:0000313" key="2">
    <source>
        <dbReference type="Proteomes" id="UP000004840"/>
    </source>
</evidence>
<accession>G7I006</accession>
<name>G7I006_9CORY</name>
<evidence type="ECO:0008006" key="3">
    <source>
        <dbReference type="Google" id="ProtNLM"/>
    </source>
</evidence>
<proteinExistence type="predicted"/>
<evidence type="ECO:0000313" key="1">
    <source>
        <dbReference type="EMBL" id="CCE55771.1"/>
    </source>
</evidence>
<dbReference type="Proteomes" id="UP000004840">
    <property type="component" value="Unassembled WGS sequence"/>
</dbReference>
<reference evidence="1 2" key="1">
    <citation type="journal article" date="2012" name="J. Bacteriol.">
        <title>Genome Sequence of Corynebacterium casei UCMA 3821, Isolated from a Smear-Ripened Cheese.</title>
        <authorList>
            <person name="Monnet C."/>
            <person name="Loux V."/>
            <person name="Bento P."/>
            <person name="Gibrat J.F."/>
            <person name="Straub C."/>
            <person name="Bonnarme P."/>
            <person name="Landaud S."/>
            <person name="Irlinger F."/>
        </authorList>
    </citation>
    <scope>NUCLEOTIDE SEQUENCE [LARGE SCALE GENOMIC DNA]</scope>
    <source>
        <strain evidence="1 2">UCMA 3821</strain>
    </source>
</reference>
<sequence>MTSPRTARPQDSRFVLDLATAQRIRDEVLALNGVGGLSAGSFGEVSLLFAGDRVTGLRKPSPREDTVIEIHVVVDVSAEKVLHELGAEIRGAALSACPELTRVDVIFADAISGTSA</sequence>
<protein>
    <recommendedName>
        <fullName evidence="3">Asp23/Gls24 family envelope stress response protein</fullName>
    </recommendedName>
</protein>
<dbReference type="EMBL" id="CAFW01000086">
    <property type="protein sequence ID" value="CCE55771.1"/>
    <property type="molecule type" value="Genomic_DNA"/>
</dbReference>